<proteinExistence type="predicted"/>
<reference evidence="2 3" key="1">
    <citation type="submission" date="2017-11" db="EMBL/GenBank/DDBJ databases">
        <title>Genome sequence of Pantoea cypripedii NE1.</title>
        <authorList>
            <person name="Nascimento F.X."/>
        </authorList>
    </citation>
    <scope>NUCLEOTIDE SEQUENCE [LARGE SCALE GENOMIC DNA]</scope>
    <source>
        <strain evidence="2 3">NE1</strain>
        <plasmid evidence="3">pne1b</plasmid>
    </source>
</reference>
<dbReference type="EMBL" id="CP024770">
    <property type="protein sequence ID" value="QGY33055.1"/>
    <property type="molecule type" value="Genomic_DNA"/>
</dbReference>
<protein>
    <recommendedName>
        <fullName evidence="1">Amidohydrolase-related domain-containing protein</fullName>
    </recommendedName>
</protein>
<dbReference type="Proteomes" id="UP000502005">
    <property type="component" value="Plasmid pNE1B"/>
</dbReference>
<keyword evidence="2" id="KW-0614">Plasmid</keyword>
<evidence type="ECO:0000259" key="1">
    <source>
        <dbReference type="Pfam" id="PF04909"/>
    </source>
</evidence>
<sequence length="339" mass="38182">MPSGKKENRESQCVRFCLQCGSLTQSKDNNRTRKVRSARMKKNELVLGRVHTQPTVPLPEKAYDCHVHIFGPYERYPLTENRSYTPAQATVHDLEKHQYILGLERVVLVQPSIYGTDNSCLLNALRVLGPDIARGIAVVDKTTTPETLYEYKAAGVKGIRLNLSAAGSDITQSREELRFAKKITNEMEWHLQLFAPYSTLIALRDELEALKCQTILDHFAGVTFKPGSGLKTLPELTDLYANANIIIKLAAPYIVSTDPDHNFFRDLIGSLASINPDRLIWGSNWPHPSGGIGLAEKNAHSPFRDINDGHIIDTFYDWIGDRDLTRKIFSLNPDKLFNH</sequence>
<dbReference type="InterPro" id="IPR052358">
    <property type="entry name" value="Aro_Compnd_Degr_Hydrolases"/>
</dbReference>
<organism evidence="2 3">
    <name type="scientific">Pantoea cypripedii</name>
    <name type="common">Pectobacterium cypripedii</name>
    <name type="synonym">Erwinia cypripedii</name>
    <dbReference type="NCBI Taxonomy" id="55209"/>
    <lineage>
        <taxon>Bacteria</taxon>
        <taxon>Pseudomonadati</taxon>
        <taxon>Pseudomonadota</taxon>
        <taxon>Gammaproteobacteria</taxon>
        <taxon>Enterobacterales</taxon>
        <taxon>Erwiniaceae</taxon>
        <taxon>Pantoea</taxon>
    </lineage>
</organism>
<dbReference type="Pfam" id="PF04909">
    <property type="entry name" value="Amidohydro_2"/>
    <property type="match status" value="1"/>
</dbReference>
<dbReference type="InterPro" id="IPR006680">
    <property type="entry name" value="Amidohydro-rel"/>
</dbReference>
<feature type="domain" description="Amidohydrolase-related" evidence="1">
    <location>
        <begin position="63"/>
        <end position="337"/>
    </location>
</feature>
<geneLocation type="plasmid" evidence="3">
    <name>pne1b</name>
</geneLocation>
<evidence type="ECO:0000313" key="3">
    <source>
        <dbReference type="Proteomes" id="UP000502005"/>
    </source>
</evidence>
<dbReference type="InterPro" id="IPR032466">
    <property type="entry name" value="Metal_Hydrolase"/>
</dbReference>
<name>A0A6B9GHA9_PANCY</name>
<dbReference type="PANTHER" id="PTHR35563">
    <property type="entry name" value="BARREL METAL-DEPENDENT HYDROLASE, PUTATIVE (AFU_ORTHOLOGUE AFUA_1G16240)-RELATED"/>
    <property type="match status" value="1"/>
</dbReference>
<accession>A0A6B9GHA9</accession>
<dbReference type="GO" id="GO:0016787">
    <property type="term" value="F:hydrolase activity"/>
    <property type="evidence" value="ECO:0007669"/>
    <property type="project" value="InterPro"/>
</dbReference>
<dbReference type="PANTHER" id="PTHR35563:SF2">
    <property type="entry name" value="BARREL METAL-DEPENDENT HYDROLASE, PUTATIVE (AFU_ORTHOLOGUE AFUA_1G16240)-RELATED"/>
    <property type="match status" value="1"/>
</dbReference>
<dbReference type="SUPFAM" id="SSF51556">
    <property type="entry name" value="Metallo-dependent hydrolases"/>
    <property type="match status" value="1"/>
</dbReference>
<dbReference type="Gene3D" id="3.20.20.140">
    <property type="entry name" value="Metal-dependent hydrolases"/>
    <property type="match status" value="1"/>
</dbReference>
<gene>
    <name evidence="2" type="ORF">CUN67_29465</name>
</gene>
<dbReference type="AlphaFoldDB" id="A0A6B9GHA9"/>
<evidence type="ECO:0000313" key="2">
    <source>
        <dbReference type="EMBL" id="QGY33055.1"/>
    </source>
</evidence>